<evidence type="ECO:0000256" key="2">
    <source>
        <dbReference type="ARBA" id="ARBA00022781"/>
    </source>
</evidence>
<evidence type="ECO:0000256" key="3">
    <source>
        <dbReference type="ARBA" id="ARBA00023065"/>
    </source>
</evidence>
<keyword evidence="6" id="KW-1185">Reference proteome</keyword>
<dbReference type="InterPro" id="IPR028987">
    <property type="entry name" value="ATP_synth_B-like_membr_sf"/>
</dbReference>
<evidence type="ECO:0000256" key="4">
    <source>
        <dbReference type="ARBA" id="ARBA00023310"/>
    </source>
</evidence>
<dbReference type="GO" id="GO:0006754">
    <property type="term" value="P:ATP biosynthetic process"/>
    <property type="evidence" value="ECO:0007669"/>
    <property type="project" value="UniProtKB-KW"/>
</dbReference>
<evidence type="ECO:0008006" key="7">
    <source>
        <dbReference type="Google" id="ProtNLM"/>
    </source>
</evidence>
<reference evidence="5" key="1">
    <citation type="submission" date="2021-01" db="EMBL/GenBank/DDBJ databases">
        <title>Genome public.</title>
        <authorList>
            <person name="Liu C."/>
            <person name="Sun Q."/>
        </authorList>
    </citation>
    <scope>NUCLEOTIDE SEQUENCE</scope>
    <source>
        <strain evidence="5">M6</strain>
    </source>
</reference>
<evidence type="ECO:0000313" key="5">
    <source>
        <dbReference type="EMBL" id="MBK6087802.1"/>
    </source>
</evidence>
<comment type="caution">
    <text evidence="5">The sequence shown here is derived from an EMBL/GenBank/DDBJ whole genome shotgun (WGS) entry which is preliminary data.</text>
</comment>
<protein>
    <recommendedName>
        <fullName evidence="7">V-type ATP synthase subunit E</fullName>
    </recommendedName>
</protein>
<accession>A0A934WR68</accession>
<keyword evidence="4" id="KW-0066">ATP synthesis</keyword>
<dbReference type="RefSeq" id="WP_186833424.1">
    <property type="nucleotide sequence ID" value="NZ_JAEQMG010000041.1"/>
</dbReference>
<dbReference type="AlphaFoldDB" id="A0A934WR68"/>
<evidence type="ECO:0000313" key="6">
    <source>
        <dbReference type="Proteomes" id="UP000633365"/>
    </source>
</evidence>
<keyword evidence="1" id="KW-0813">Transport</keyword>
<proteinExistence type="predicted"/>
<keyword evidence="3" id="KW-0406">Ion transport</keyword>
<name>A0A934WR68_9FIRM</name>
<dbReference type="Gene3D" id="1.20.5.620">
    <property type="entry name" value="F1F0 ATP synthase subunit B, membrane domain"/>
    <property type="match status" value="1"/>
</dbReference>
<organism evidence="5 6">
    <name type="scientific">Ruminococcus difficilis</name>
    <dbReference type="NCBI Taxonomy" id="2763069"/>
    <lineage>
        <taxon>Bacteria</taxon>
        <taxon>Bacillati</taxon>
        <taxon>Bacillota</taxon>
        <taxon>Clostridia</taxon>
        <taxon>Eubacteriales</taxon>
        <taxon>Oscillospiraceae</taxon>
        <taxon>Ruminococcus</taxon>
    </lineage>
</organism>
<gene>
    <name evidence="5" type="ORF">JKK62_03885</name>
</gene>
<sequence>MSGIDKIIQEIETNAAQSCDSVLAQARQKADAIIADAQKEANQIVADGKERTAAHVADIKKRGDSAAELEEKRVMLYTKQQIINTMLGEGLLTAKNLPKDEYFNLILDMVGKYSLEDEGVIFFGENDIHRLPVDFLGKLNQAAKGGIVLSSKPALIDAGFILKYGGIEQNCSFDAIFAGEAENLSDKAGRLLF</sequence>
<dbReference type="GO" id="GO:1902600">
    <property type="term" value="P:proton transmembrane transport"/>
    <property type="evidence" value="ECO:0007669"/>
    <property type="project" value="UniProtKB-KW"/>
</dbReference>
<keyword evidence="2" id="KW-0375">Hydrogen ion transport</keyword>
<dbReference type="SUPFAM" id="SSF160527">
    <property type="entry name" value="V-type ATPase subunit E-like"/>
    <property type="match status" value="1"/>
</dbReference>
<dbReference type="Proteomes" id="UP000633365">
    <property type="component" value="Unassembled WGS sequence"/>
</dbReference>
<evidence type="ECO:0000256" key="1">
    <source>
        <dbReference type="ARBA" id="ARBA00022448"/>
    </source>
</evidence>
<dbReference type="SUPFAM" id="SSF81573">
    <property type="entry name" value="F1F0 ATP synthase subunit B, membrane domain"/>
    <property type="match status" value="1"/>
</dbReference>
<dbReference type="EMBL" id="JAEQMG010000041">
    <property type="protein sequence ID" value="MBK6087802.1"/>
    <property type="molecule type" value="Genomic_DNA"/>
</dbReference>